<organism evidence="2 3">
    <name type="scientific">Colletotrichum asianum</name>
    <dbReference type="NCBI Taxonomy" id="702518"/>
    <lineage>
        <taxon>Eukaryota</taxon>
        <taxon>Fungi</taxon>
        <taxon>Dikarya</taxon>
        <taxon>Ascomycota</taxon>
        <taxon>Pezizomycotina</taxon>
        <taxon>Sordariomycetes</taxon>
        <taxon>Hypocreomycetidae</taxon>
        <taxon>Glomerellales</taxon>
        <taxon>Glomerellaceae</taxon>
        <taxon>Colletotrichum</taxon>
        <taxon>Colletotrichum gloeosporioides species complex</taxon>
    </lineage>
</organism>
<sequence>MQFTILSLATLASCAAAQFCGVVTSPAQSYIPCESEQFPAMDAACTAIGGTVSGHNREVGNQLSNCITYCNNVPAGGHDTNGLAGRWNYHLYVVDSCTSCGYCGGQ</sequence>
<dbReference type="EMBL" id="WOWK01000009">
    <property type="protein sequence ID" value="KAF0330100.1"/>
    <property type="molecule type" value="Genomic_DNA"/>
</dbReference>
<feature type="signal peptide" evidence="1">
    <location>
        <begin position="1"/>
        <end position="17"/>
    </location>
</feature>
<dbReference type="AlphaFoldDB" id="A0A8H3ZYC2"/>
<dbReference type="Proteomes" id="UP000434172">
    <property type="component" value="Unassembled WGS sequence"/>
</dbReference>
<protein>
    <submittedName>
        <fullName evidence="2">Uncharacterized protein</fullName>
    </submittedName>
</protein>
<dbReference type="OrthoDB" id="4789963at2759"/>
<reference evidence="2 3" key="1">
    <citation type="submission" date="2019-12" db="EMBL/GenBank/DDBJ databases">
        <title>A genome sequence resource for the geographically widespread anthracnose pathogen Colletotrichum asianum.</title>
        <authorList>
            <person name="Meng Y."/>
        </authorList>
    </citation>
    <scope>NUCLEOTIDE SEQUENCE [LARGE SCALE GENOMIC DNA]</scope>
    <source>
        <strain evidence="2 3">ICMP 18580</strain>
    </source>
</reference>
<keyword evidence="3" id="KW-1185">Reference proteome</keyword>
<evidence type="ECO:0000313" key="3">
    <source>
        <dbReference type="Proteomes" id="UP000434172"/>
    </source>
</evidence>
<name>A0A8H3ZYC2_9PEZI</name>
<feature type="chain" id="PRO_5034458501" evidence="1">
    <location>
        <begin position="18"/>
        <end position="106"/>
    </location>
</feature>
<proteinExistence type="predicted"/>
<keyword evidence="1" id="KW-0732">Signal</keyword>
<evidence type="ECO:0000313" key="2">
    <source>
        <dbReference type="EMBL" id="KAF0330100.1"/>
    </source>
</evidence>
<accession>A0A8H3ZYC2</accession>
<gene>
    <name evidence="2" type="ORF">GQ607_002867</name>
</gene>
<comment type="caution">
    <text evidence="2">The sequence shown here is derived from an EMBL/GenBank/DDBJ whole genome shotgun (WGS) entry which is preliminary data.</text>
</comment>
<evidence type="ECO:0000256" key="1">
    <source>
        <dbReference type="SAM" id="SignalP"/>
    </source>
</evidence>